<name>A0A271KD76_9HYPH</name>
<evidence type="ECO:0000313" key="2">
    <source>
        <dbReference type="EMBL" id="PAP93424.1"/>
    </source>
</evidence>
<dbReference type="Proteomes" id="UP000215931">
    <property type="component" value="Unassembled WGS sequence"/>
</dbReference>
<dbReference type="EMBL" id="NPKH01000026">
    <property type="protein sequence ID" value="PAP93424.1"/>
    <property type="molecule type" value="Genomic_DNA"/>
</dbReference>
<dbReference type="Gene3D" id="3.30.420.40">
    <property type="match status" value="1"/>
</dbReference>
<protein>
    <submittedName>
        <fullName evidence="2">Uncharacterized protein</fullName>
    </submittedName>
</protein>
<proteinExistence type="predicted"/>
<feature type="region of interest" description="Disordered" evidence="1">
    <location>
        <begin position="1"/>
        <end position="29"/>
    </location>
</feature>
<dbReference type="OrthoDB" id="9763949at2"/>
<dbReference type="InterPro" id="IPR005338">
    <property type="entry name" value="Anhydro_N_Ac-Mur_kinase"/>
</dbReference>
<evidence type="ECO:0000313" key="3">
    <source>
        <dbReference type="Proteomes" id="UP000215931"/>
    </source>
</evidence>
<evidence type="ECO:0000256" key="1">
    <source>
        <dbReference type="SAM" id="MobiDB-lite"/>
    </source>
</evidence>
<dbReference type="GO" id="GO:0009254">
    <property type="term" value="P:peptidoglycan turnover"/>
    <property type="evidence" value="ECO:0007669"/>
    <property type="project" value="InterPro"/>
</dbReference>
<dbReference type="AlphaFoldDB" id="A0A271KD76"/>
<comment type="caution">
    <text evidence="2">The sequence shown here is derived from an EMBL/GenBank/DDBJ whole genome shotgun (WGS) entry which is preliminary data.</text>
</comment>
<dbReference type="Pfam" id="PF03702">
    <property type="entry name" value="AnmK"/>
    <property type="match status" value="1"/>
</dbReference>
<organism evidence="2 3">
    <name type="scientific">Mesorhizobium wenxiniae</name>
    <dbReference type="NCBI Taxonomy" id="2014805"/>
    <lineage>
        <taxon>Bacteria</taxon>
        <taxon>Pseudomonadati</taxon>
        <taxon>Pseudomonadota</taxon>
        <taxon>Alphaproteobacteria</taxon>
        <taxon>Hyphomicrobiales</taxon>
        <taxon>Phyllobacteriaceae</taxon>
        <taxon>Mesorhizobium</taxon>
    </lineage>
</organism>
<dbReference type="GO" id="GO:0016773">
    <property type="term" value="F:phosphotransferase activity, alcohol group as acceptor"/>
    <property type="evidence" value="ECO:0007669"/>
    <property type="project" value="InterPro"/>
</dbReference>
<keyword evidence="3" id="KW-1185">Reference proteome</keyword>
<dbReference type="GO" id="GO:0005524">
    <property type="term" value="F:ATP binding"/>
    <property type="evidence" value="ECO:0007669"/>
    <property type="project" value="InterPro"/>
</dbReference>
<sequence>MLTSATTAGRLEGSIQKQTAEPAAAHLRMGRKRAVASPAIAEGQALAHARFHRFMESRSDGSLRSPTDIHKFAHATCGVVLQSLGRPYDKDGEVASKGKVDDMLMVRLKEHDFFKRPIPRSACRLDFGSSCHERNRICGLRSRANLALMEDRRKDRLTARRPQLSGGEPPGERHG</sequence>
<accession>A0A271KD76</accession>
<dbReference type="GO" id="GO:0006040">
    <property type="term" value="P:amino sugar metabolic process"/>
    <property type="evidence" value="ECO:0007669"/>
    <property type="project" value="InterPro"/>
</dbReference>
<dbReference type="RefSeq" id="WP_095520365.1">
    <property type="nucleotide sequence ID" value="NZ_NPKH01000026.1"/>
</dbReference>
<feature type="region of interest" description="Disordered" evidence="1">
    <location>
        <begin position="152"/>
        <end position="175"/>
    </location>
</feature>
<gene>
    <name evidence="2" type="ORF">CIT31_21875</name>
</gene>
<reference evidence="2 3" key="1">
    <citation type="submission" date="2017-08" db="EMBL/GenBank/DDBJ databases">
        <title>Mesorhizobium wenxinae sp. nov., a novel rhizobial species isolated from root nodules of chickpea (Cicer arietinum L.).</title>
        <authorList>
            <person name="Zhang J."/>
        </authorList>
    </citation>
    <scope>NUCLEOTIDE SEQUENCE [LARGE SCALE GENOMIC DNA]</scope>
    <source>
        <strain evidence="3">WYCCWR 10019</strain>
    </source>
</reference>